<dbReference type="AlphaFoldDB" id="F7SUY4"/>
<comment type="caution">
    <text evidence="1">The sequence shown here is derived from an EMBL/GenBank/DDBJ whole genome shotgun (WGS) entry which is preliminary data.</text>
</comment>
<dbReference type="HOGENOM" id="CLU_216562_0_0_4"/>
<gene>
    <name evidence="1" type="ORF">AXXA_02372</name>
</gene>
<dbReference type="EMBL" id="AFRQ01000018">
    <property type="protein sequence ID" value="EGP48119.1"/>
    <property type="molecule type" value="Genomic_DNA"/>
</dbReference>
<evidence type="ECO:0000313" key="1">
    <source>
        <dbReference type="EMBL" id="EGP48119.1"/>
    </source>
</evidence>
<feature type="non-terminal residue" evidence="1">
    <location>
        <position position="49"/>
    </location>
</feature>
<dbReference type="eggNOG" id="COG0348">
    <property type="taxonomic scope" value="Bacteria"/>
</dbReference>
<sequence length="49" mass="5706">MRPPRPGHETLEQTLADVRGKIYPRSVSGIFARWRIAFVFLTQLIFYGL</sequence>
<reference evidence="1 2" key="1">
    <citation type="submission" date="2011-06" db="EMBL/GenBank/DDBJ databases">
        <authorList>
            <person name="Bador J."/>
            <person name="Amoureux L."/>
            <person name="Neuwirth C."/>
        </authorList>
    </citation>
    <scope>NUCLEOTIDE SEQUENCE [LARGE SCALE GENOMIC DNA]</scope>
    <source>
        <strain evidence="1 2">AXX-A</strain>
    </source>
</reference>
<proteinExistence type="predicted"/>
<protein>
    <submittedName>
        <fullName evidence="1">Cytochrome c oxidase accessory protein CcoG</fullName>
    </submittedName>
</protein>
<evidence type="ECO:0000313" key="2">
    <source>
        <dbReference type="Proteomes" id="UP000004853"/>
    </source>
</evidence>
<name>F7SUY4_9BURK</name>
<dbReference type="Proteomes" id="UP000004853">
    <property type="component" value="Unassembled WGS sequence"/>
</dbReference>
<accession>F7SUY4</accession>
<organism evidence="1 2">
    <name type="scientific">Achromobacter insuavis AXX-A</name>
    <dbReference type="NCBI Taxonomy" id="1003200"/>
    <lineage>
        <taxon>Bacteria</taxon>
        <taxon>Pseudomonadati</taxon>
        <taxon>Pseudomonadota</taxon>
        <taxon>Betaproteobacteria</taxon>
        <taxon>Burkholderiales</taxon>
        <taxon>Alcaligenaceae</taxon>
        <taxon>Achromobacter</taxon>
    </lineage>
</organism>